<name>A0ABU3ZY30_9SPHN</name>
<evidence type="ECO:0008006" key="5">
    <source>
        <dbReference type="Google" id="ProtNLM"/>
    </source>
</evidence>
<dbReference type="PROSITE" id="PS51257">
    <property type="entry name" value="PROKAR_LIPOPROTEIN"/>
    <property type="match status" value="1"/>
</dbReference>
<dbReference type="RefSeq" id="WP_317517123.1">
    <property type="nucleotide sequence ID" value="NZ_JAPTHD010000004.1"/>
</dbReference>
<feature type="compositionally biased region" description="Pro residues" evidence="1">
    <location>
        <begin position="43"/>
        <end position="64"/>
    </location>
</feature>
<protein>
    <recommendedName>
        <fullName evidence="5">DUF2511 domain-containing protein</fullName>
    </recommendedName>
</protein>
<sequence length="197" mass="20088">MTGAMRFPFALATASSLIMLLASCVGPPTNAPAPTRPARARPAPAPRPAPTPAPTPTPAPPPATPVAAATAWADRPLTPGNWTYRPEPSGSVALFGSPAQPLLTLRCDRASRRVILTRAGAGQGAMVIRTSYGAVSWPATAQGGAQPALVAARAASDAVLDQMAYSRGKIGVEAQGAAPLVLPAWAEIARVVEDCRA</sequence>
<keyword evidence="2" id="KW-0732">Signal</keyword>
<feature type="chain" id="PRO_5047455253" description="DUF2511 domain-containing protein" evidence="2">
    <location>
        <begin position="32"/>
        <end position="197"/>
    </location>
</feature>
<keyword evidence="4" id="KW-1185">Reference proteome</keyword>
<feature type="region of interest" description="Disordered" evidence="1">
    <location>
        <begin position="29"/>
        <end position="66"/>
    </location>
</feature>
<evidence type="ECO:0000313" key="3">
    <source>
        <dbReference type="EMBL" id="MDV5824380.1"/>
    </source>
</evidence>
<dbReference type="EMBL" id="JAPTHD010000004">
    <property type="protein sequence ID" value="MDV5824380.1"/>
    <property type="molecule type" value="Genomic_DNA"/>
</dbReference>
<feature type="signal peptide" evidence="2">
    <location>
        <begin position="1"/>
        <end position="31"/>
    </location>
</feature>
<comment type="caution">
    <text evidence="3">The sequence shown here is derived from an EMBL/GenBank/DDBJ whole genome shotgun (WGS) entry which is preliminary data.</text>
</comment>
<evidence type="ECO:0000313" key="4">
    <source>
        <dbReference type="Proteomes" id="UP001185984"/>
    </source>
</evidence>
<dbReference type="Proteomes" id="UP001185984">
    <property type="component" value="Unassembled WGS sequence"/>
</dbReference>
<evidence type="ECO:0000256" key="1">
    <source>
        <dbReference type="SAM" id="MobiDB-lite"/>
    </source>
</evidence>
<accession>A0ABU3ZY30</accession>
<organism evidence="3 4">
    <name type="scientific">Sphingobium naphthae</name>
    <dbReference type="NCBI Taxonomy" id="1886786"/>
    <lineage>
        <taxon>Bacteria</taxon>
        <taxon>Pseudomonadati</taxon>
        <taxon>Pseudomonadota</taxon>
        <taxon>Alphaproteobacteria</taxon>
        <taxon>Sphingomonadales</taxon>
        <taxon>Sphingomonadaceae</taxon>
        <taxon>Sphingobium</taxon>
    </lineage>
</organism>
<gene>
    <name evidence="3" type="ORF">O0R41_12310</name>
</gene>
<proteinExistence type="predicted"/>
<evidence type="ECO:0000256" key="2">
    <source>
        <dbReference type="SAM" id="SignalP"/>
    </source>
</evidence>
<reference evidence="4" key="1">
    <citation type="journal article" date="2022" name="J Environ Chem Eng">
        <title>Biodegradation of petroleum oil using a constructed nonpathogenic and heavy metal-tolerant bacterial consortium isolated from marine sponges.</title>
        <authorList>
            <person name="Dechsakulwatana C."/>
            <person name="Rungsihiranrut A."/>
            <person name="Muangchinda C."/>
            <person name="Ningthoujam R."/>
            <person name="Klankeo P."/>
            <person name="Pinyakong O."/>
        </authorList>
    </citation>
    <scope>NUCLEOTIDE SEQUENCE [LARGE SCALE GENOMIC DNA]</scope>
    <source>
        <strain evidence="4">MO2-4</strain>
    </source>
</reference>